<evidence type="ECO:0000313" key="1">
    <source>
        <dbReference type="EMBL" id="PWC23653.1"/>
    </source>
</evidence>
<dbReference type="EMBL" id="QDKK01000020">
    <property type="protein sequence ID" value="PWC23653.1"/>
    <property type="molecule type" value="Genomic_DNA"/>
</dbReference>
<reference evidence="1 2" key="1">
    <citation type="submission" date="2018-04" db="EMBL/GenBank/DDBJ databases">
        <title>Brenneria corticis sp.nov.</title>
        <authorList>
            <person name="Li Y."/>
        </authorList>
    </citation>
    <scope>NUCLEOTIDE SEQUENCE [LARGE SCALE GENOMIC DNA]</scope>
    <source>
        <strain evidence="1 2">LMG 2694</strain>
    </source>
</reference>
<accession>A0A2U1UPQ2</accession>
<dbReference type="RefSeq" id="WP_040343001.1">
    <property type="nucleotide sequence ID" value="NZ_CP034036.1"/>
</dbReference>
<evidence type="ECO:0000313" key="2">
    <source>
        <dbReference type="Proteomes" id="UP000295985"/>
    </source>
</evidence>
<protein>
    <submittedName>
        <fullName evidence="1">Uncharacterized protein</fullName>
    </submittedName>
</protein>
<dbReference type="Proteomes" id="UP000295985">
    <property type="component" value="Unassembled WGS sequence"/>
</dbReference>
<organism evidence="1 2">
    <name type="scientific">Brenneria nigrifluens DSM 30175 = ATCC 13028</name>
    <dbReference type="NCBI Taxonomy" id="1121120"/>
    <lineage>
        <taxon>Bacteria</taxon>
        <taxon>Pseudomonadati</taxon>
        <taxon>Pseudomonadota</taxon>
        <taxon>Gammaproteobacteria</taxon>
        <taxon>Enterobacterales</taxon>
        <taxon>Pectobacteriaceae</taxon>
        <taxon>Brenneria</taxon>
    </lineage>
</organism>
<sequence>MAILPLNGEEAQRYRQPEWAFIAASLRKRGGIAPARRGNLTGGSLILAMENKRNGIKLSGCCLVIIIENPYFEFPVPHYCRADLVG</sequence>
<comment type="caution">
    <text evidence="1">The sequence shown here is derived from an EMBL/GenBank/DDBJ whole genome shotgun (WGS) entry which is preliminary data.</text>
</comment>
<name>A0A2U1UPQ2_9GAMM</name>
<dbReference type="AlphaFoldDB" id="A0A2U1UPQ2"/>
<gene>
    <name evidence="1" type="ORF">DDT54_13260</name>
</gene>
<proteinExistence type="predicted"/>